<dbReference type="AlphaFoldDB" id="A0A4U1ZE87"/>
<dbReference type="InterPro" id="IPR021077">
    <property type="entry name" value="Phage_phi-Lf_Orf112"/>
</dbReference>
<gene>
    <name evidence="1" type="ORF">FCV50_11320</name>
</gene>
<proteinExistence type="predicted"/>
<dbReference type="RefSeq" id="WP_136980352.1">
    <property type="nucleotide sequence ID" value="NZ_SYUV01000035.1"/>
</dbReference>
<protein>
    <submittedName>
        <fullName evidence="1">S-adenosylhomocysteine hydrolase</fullName>
    </submittedName>
</protein>
<keyword evidence="1" id="KW-0378">Hydrolase</keyword>
<name>A0A4U1ZE87_9VIBR</name>
<dbReference type="Proteomes" id="UP000307574">
    <property type="component" value="Unassembled WGS sequence"/>
</dbReference>
<evidence type="ECO:0000313" key="1">
    <source>
        <dbReference type="EMBL" id="TKF31626.1"/>
    </source>
</evidence>
<sequence length="142" mass="16861">MFHHSFKELFWREFSSIREGSEYFHVNVATVRRWLDGTVAINPMAEKLLLIKALGYLPNGIRWRGFRIDEARGVFITPENREFSPKELDSFVYWRDEHRQLVELHGRIDNPIKQPAKDNLLPFRGGRRMKSATWVPTKHKAR</sequence>
<organism evidence="1 2">
    <name type="scientific">Vibrio kanaloae</name>
    <dbReference type="NCBI Taxonomy" id="170673"/>
    <lineage>
        <taxon>Bacteria</taxon>
        <taxon>Pseudomonadati</taxon>
        <taxon>Pseudomonadota</taxon>
        <taxon>Gammaproteobacteria</taxon>
        <taxon>Vibrionales</taxon>
        <taxon>Vibrionaceae</taxon>
        <taxon>Vibrio</taxon>
    </lineage>
</organism>
<dbReference type="GO" id="GO:0016787">
    <property type="term" value="F:hydrolase activity"/>
    <property type="evidence" value="ECO:0007669"/>
    <property type="project" value="UniProtKB-KW"/>
</dbReference>
<dbReference type="EMBL" id="SYUV01000035">
    <property type="protein sequence ID" value="TKF31626.1"/>
    <property type="molecule type" value="Genomic_DNA"/>
</dbReference>
<comment type="caution">
    <text evidence="1">The sequence shown here is derived from an EMBL/GenBank/DDBJ whole genome shotgun (WGS) entry which is preliminary data.</text>
</comment>
<dbReference type="Pfam" id="PF12375">
    <property type="entry name" value="DUF3653"/>
    <property type="match status" value="1"/>
</dbReference>
<accession>A0A4U1ZE87</accession>
<reference evidence="1 2" key="1">
    <citation type="submission" date="2019-04" db="EMBL/GenBank/DDBJ databases">
        <title>A reverse ecology approach based on a biological definition of microbial populations.</title>
        <authorList>
            <person name="Arevalo P."/>
            <person name="Vaninsberghe D."/>
            <person name="Elsherbini J."/>
            <person name="Gore J."/>
            <person name="Polz M."/>
        </authorList>
    </citation>
    <scope>NUCLEOTIDE SEQUENCE [LARGE SCALE GENOMIC DNA]</scope>
    <source>
        <strain evidence="1 2">10N.261.46.F4</strain>
    </source>
</reference>
<evidence type="ECO:0000313" key="2">
    <source>
        <dbReference type="Proteomes" id="UP000307574"/>
    </source>
</evidence>